<sequence>MKNYNKMKELFEKSNDNFLSQQIKLIESRVSERTLCGQLMLYLNEEKNKTEYWKYYVDVEYNRNFHRKVKTIKNSEEEIIRINCDLILHSRGENLIQDNLIAIEMKKSNSSNINKEKDKERLKALTKHSFDNVWSYDGKSLPKNVCRYILGVYYEFNISRGKVLLEYYMDGQLKEKDFIVLYK</sequence>
<dbReference type="EMBL" id="CP101914">
    <property type="protein sequence ID" value="UUI03064.1"/>
    <property type="molecule type" value="Genomic_DNA"/>
</dbReference>
<dbReference type="Proteomes" id="UP001059773">
    <property type="component" value="Chromosome"/>
</dbReference>
<evidence type="ECO:0000313" key="2">
    <source>
        <dbReference type="Proteomes" id="UP001059773"/>
    </source>
</evidence>
<keyword evidence="2" id="KW-1185">Reference proteome</keyword>
<proteinExistence type="predicted"/>
<evidence type="ECO:0000313" key="1">
    <source>
        <dbReference type="EMBL" id="UUI03064.1"/>
    </source>
</evidence>
<organism evidence="1 2">
    <name type="scientific">Oceanobacillus jeddahense</name>
    <dbReference type="NCBI Taxonomy" id="1462527"/>
    <lineage>
        <taxon>Bacteria</taxon>
        <taxon>Bacillati</taxon>
        <taxon>Bacillota</taxon>
        <taxon>Bacilli</taxon>
        <taxon>Bacillales</taxon>
        <taxon>Bacillaceae</taxon>
        <taxon>Oceanobacillus</taxon>
    </lineage>
</organism>
<name>A0ABY5JTE5_9BACI</name>
<dbReference type="RefSeq" id="WP_256708247.1">
    <property type="nucleotide sequence ID" value="NZ_CP101914.1"/>
</dbReference>
<protein>
    <submittedName>
        <fullName evidence="1">Uncharacterized protein</fullName>
    </submittedName>
</protein>
<reference evidence="1" key="1">
    <citation type="submission" date="2022-07" db="EMBL/GenBank/DDBJ databases">
        <title>FELIX.</title>
        <authorList>
            <person name="Wan K.H."/>
            <person name="Park S."/>
            <person name="Lawrence Q."/>
            <person name="Eichenberger J.P."/>
            <person name="Booth B.W."/>
            <person name="Piaggio A.J."/>
            <person name="Chandler J.C."/>
            <person name="Franklin A.B."/>
            <person name="Celniker S.E."/>
        </authorList>
    </citation>
    <scope>NUCLEOTIDE SEQUENCE</scope>
    <source>
        <strain evidence="1">QA-1986 374</strain>
    </source>
</reference>
<accession>A0ABY5JTE5</accession>
<gene>
    <name evidence="1" type="ORF">NP439_24050</name>
</gene>